<reference evidence="3 4" key="1">
    <citation type="journal article" date="2014" name="Int. J. Syst. Evol. Microbiol.">
        <title>Nitrososphaera viennensis gen. nov., sp. nov., an aerobic and mesophilic, ammonia-oxidizing archaeon from soil and a member of the archaeal phylum Thaumarchaeota.</title>
        <authorList>
            <person name="Stieglmeier M."/>
            <person name="Klingl A."/>
            <person name="Alves R.J."/>
            <person name="Rittmann S.K."/>
            <person name="Melcher M."/>
            <person name="Leisch N."/>
            <person name="Schleper C."/>
        </authorList>
    </citation>
    <scope>NUCLEOTIDE SEQUENCE [LARGE SCALE GENOMIC DNA]</scope>
    <source>
        <strain evidence="3">EN76</strain>
    </source>
</reference>
<dbReference type="EMBL" id="CP007536">
    <property type="protein sequence ID" value="AIC16606.1"/>
    <property type="molecule type" value="Genomic_DNA"/>
</dbReference>
<dbReference type="AlphaFoldDB" id="A0A060HSZ7"/>
<feature type="binding site" evidence="2">
    <location>
        <position position="176"/>
    </location>
    <ligand>
        <name>Zn(2+)</name>
        <dbReference type="ChEBI" id="CHEBI:29105"/>
    </ligand>
</feature>
<comment type="subunit">
    <text evidence="2">Component of the archaeal exosome complex. Forms a trimer of Rrp4 and/or Csl4 subunits. The trimer associates with an hexameric ring-like arrangement composed of 3 Rrp41-Rrp42 heterodimers. Interacts with DnaG.</text>
</comment>
<dbReference type="GO" id="GO:0008270">
    <property type="term" value="F:zinc ion binding"/>
    <property type="evidence" value="ECO:0007669"/>
    <property type="project" value="UniProtKB-UniRule"/>
</dbReference>
<keyword evidence="4" id="KW-1185">Reference proteome</keyword>
<name>A0A060HSZ7_9ARCH</name>
<dbReference type="STRING" id="926571.NVIE_2401"/>
<dbReference type="PANTHER" id="PTHR12686">
    <property type="entry name" value="3'-5' EXORIBONUCLEASE CSL4-RELATED"/>
    <property type="match status" value="1"/>
</dbReference>
<dbReference type="InterPro" id="IPR012340">
    <property type="entry name" value="NA-bd_OB-fold"/>
</dbReference>
<feature type="binding site" evidence="2">
    <location>
        <position position="173"/>
    </location>
    <ligand>
        <name>Zn(2+)</name>
        <dbReference type="ChEBI" id="CHEBI:29105"/>
    </ligand>
</feature>
<feature type="binding site" evidence="2">
    <location>
        <position position="157"/>
    </location>
    <ligand>
        <name>Zn(2+)</name>
        <dbReference type="ChEBI" id="CHEBI:29105"/>
    </ligand>
</feature>
<dbReference type="InterPro" id="IPR030850">
    <property type="entry name" value="Exosome_Csl4_arc"/>
</dbReference>
<evidence type="ECO:0000256" key="1">
    <source>
        <dbReference type="ARBA" id="ARBA00022835"/>
    </source>
</evidence>
<evidence type="ECO:0000313" key="3">
    <source>
        <dbReference type="EMBL" id="AIC16606.1"/>
    </source>
</evidence>
<dbReference type="GO" id="GO:0000178">
    <property type="term" value="C:exosome (RNase complex)"/>
    <property type="evidence" value="ECO:0007669"/>
    <property type="project" value="UniProtKB-KW"/>
</dbReference>
<dbReference type="Gene3D" id="2.40.50.140">
    <property type="entry name" value="Nucleic acid-binding proteins"/>
    <property type="match status" value="1"/>
</dbReference>
<protein>
    <recommendedName>
        <fullName evidence="2">Exosome complex component Csl4</fullName>
    </recommendedName>
</protein>
<dbReference type="SUPFAM" id="SSF50249">
    <property type="entry name" value="Nucleic acid-binding proteins"/>
    <property type="match status" value="1"/>
</dbReference>
<keyword evidence="1 2" id="KW-0271">Exosome</keyword>
<dbReference type="OrthoDB" id="6768at2157"/>
<dbReference type="PANTHER" id="PTHR12686:SF8">
    <property type="entry name" value="EXOSOME COMPLEX COMPONENT CSL4"/>
    <property type="match status" value="1"/>
</dbReference>
<dbReference type="HAMAP" id="MF_00975">
    <property type="entry name" value="Exosome_Csl4"/>
    <property type="match status" value="1"/>
</dbReference>
<evidence type="ECO:0000256" key="2">
    <source>
        <dbReference type="HAMAP-Rule" id="MF_00975"/>
    </source>
</evidence>
<keyword evidence="2" id="KW-0862">Zinc</keyword>
<dbReference type="HOGENOM" id="CLU_067135_1_1_2"/>
<comment type="similarity">
    <text evidence="2">Belongs to the CSL4 family.</text>
</comment>
<dbReference type="KEGG" id="nvn:NVIE_2401"/>
<gene>
    <name evidence="2" type="primary">csl4</name>
    <name evidence="3" type="ORF">NVIE_2401</name>
</gene>
<proteinExistence type="inferred from homology"/>
<dbReference type="Proteomes" id="UP000027093">
    <property type="component" value="Chromosome"/>
</dbReference>
<dbReference type="NCBIfam" id="NF034126">
    <property type="entry name" value="PRK09521.1"/>
    <property type="match status" value="1"/>
</dbReference>
<keyword evidence="2" id="KW-0479">Metal-binding</keyword>
<dbReference type="GO" id="GO:0005737">
    <property type="term" value="C:cytoplasm"/>
    <property type="evidence" value="ECO:0007669"/>
    <property type="project" value="UniProtKB-SubCell"/>
</dbReference>
<dbReference type="GO" id="GO:0006396">
    <property type="term" value="P:RNA processing"/>
    <property type="evidence" value="ECO:0007669"/>
    <property type="project" value="InterPro"/>
</dbReference>
<comment type="function">
    <text evidence="2">Non-catalytic component of the exosome, which is a complex involved in RNA degradation. Increases the RNA binding and the efficiency of RNA degradation. Helpful for the interaction of the exosome with A-poor RNAs.</text>
</comment>
<dbReference type="Gene3D" id="2.40.50.100">
    <property type="match status" value="1"/>
</dbReference>
<dbReference type="InterPro" id="IPR039771">
    <property type="entry name" value="Csl4"/>
</dbReference>
<feature type="binding site" evidence="2">
    <location>
        <position position="160"/>
    </location>
    <ligand>
        <name>Zn(2+)</name>
        <dbReference type="ChEBI" id="CHEBI:29105"/>
    </ligand>
</feature>
<accession>A0A060HSZ7</accession>
<dbReference type="SUPFAM" id="SSF110324">
    <property type="entry name" value="Ribosomal L27 protein-like"/>
    <property type="match status" value="1"/>
</dbReference>
<comment type="subcellular location">
    <subcellularLocation>
        <location evidence="2">Cytoplasm</location>
    </subcellularLocation>
</comment>
<organism evidence="3 4">
    <name type="scientific">Nitrososphaera viennensis EN76</name>
    <dbReference type="NCBI Taxonomy" id="926571"/>
    <lineage>
        <taxon>Archaea</taxon>
        <taxon>Nitrososphaerota</taxon>
        <taxon>Nitrososphaeria</taxon>
        <taxon>Nitrososphaerales</taxon>
        <taxon>Nitrososphaeraceae</taxon>
        <taxon>Nitrososphaera</taxon>
    </lineage>
</organism>
<dbReference type="GeneID" id="74947583"/>
<dbReference type="RefSeq" id="WP_144239687.1">
    <property type="nucleotide sequence ID" value="NZ_CP007536.1"/>
</dbReference>
<dbReference type="GO" id="GO:0006401">
    <property type="term" value="P:RNA catabolic process"/>
    <property type="evidence" value="ECO:0007669"/>
    <property type="project" value="UniProtKB-UniRule"/>
</dbReference>
<evidence type="ECO:0000313" key="4">
    <source>
        <dbReference type="Proteomes" id="UP000027093"/>
    </source>
</evidence>
<sequence>MSKENSNDNKVMTIILPGEQVASIEEFEGGKNTYLTEDGTIRAAAIGTKALDLKRRVVKIEPKNAPMLPKIGDILVGYVEMIFASMISVKVLYINGVESTSGFSAIASMRVGGGRDRRERPIFRTGDIIRGRVMSLLNSTVHMTIAEREFGVLYTTCFMCGGDTVKVNDTVKCIECGAWEPRKLTDDYGKETLRQIFRAGGK</sequence>
<keyword evidence="2" id="KW-0963">Cytoplasm</keyword>